<dbReference type="Proteomes" id="UP001519311">
    <property type="component" value="Unassembled WGS sequence"/>
</dbReference>
<protein>
    <submittedName>
        <fullName evidence="1">Uncharacterized protein</fullName>
    </submittedName>
</protein>
<evidence type="ECO:0000313" key="1">
    <source>
        <dbReference type="EMBL" id="MBP2364043.1"/>
    </source>
</evidence>
<comment type="caution">
    <text evidence="1">The sequence shown here is derived from an EMBL/GenBank/DDBJ whole genome shotgun (WGS) entry which is preliminary data.</text>
</comment>
<sequence>MSGRGRRAVLPPPDFQATQRTAADGLQVTVVNKEGFKRVFDFAELSVPQPRCPPP</sequence>
<proteinExistence type="predicted"/>
<keyword evidence="2" id="KW-1185">Reference proteome</keyword>
<dbReference type="EMBL" id="JAGINS010000002">
    <property type="protein sequence ID" value="MBP2364043.1"/>
    <property type="molecule type" value="Genomic_DNA"/>
</dbReference>
<organism evidence="1 2">
    <name type="scientific">Streptomyces clavifer</name>
    <dbReference type="NCBI Taxonomy" id="68188"/>
    <lineage>
        <taxon>Bacteria</taxon>
        <taxon>Bacillati</taxon>
        <taxon>Actinomycetota</taxon>
        <taxon>Actinomycetes</taxon>
        <taxon>Kitasatosporales</taxon>
        <taxon>Streptomycetaceae</taxon>
        <taxon>Streptomyces</taxon>
    </lineage>
</organism>
<name>A0ABS4VJY3_9ACTN</name>
<reference evidence="1 2" key="1">
    <citation type="submission" date="2021-03" db="EMBL/GenBank/DDBJ databases">
        <title>Sequencing the genomes of 1000 actinobacteria strains.</title>
        <authorList>
            <person name="Klenk H.-P."/>
        </authorList>
    </citation>
    <scope>NUCLEOTIDE SEQUENCE [LARGE SCALE GENOMIC DNA]</scope>
    <source>
        <strain evidence="1 2">DSM 40843</strain>
    </source>
</reference>
<dbReference type="GeneID" id="97346539"/>
<accession>A0ABS4VJY3</accession>
<gene>
    <name evidence="1" type="ORF">JOF59_006535</name>
</gene>
<evidence type="ECO:0000313" key="2">
    <source>
        <dbReference type="Proteomes" id="UP001519311"/>
    </source>
</evidence>
<dbReference type="RefSeq" id="WP_209471854.1">
    <property type="nucleotide sequence ID" value="NZ_BMWJ01000007.1"/>
</dbReference>